<evidence type="ECO:0000313" key="11">
    <source>
        <dbReference type="Proteomes" id="UP001377567"/>
    </source>
</evidence>
<dbReference type="PANTHER" id="PTHR37984">
    <property type="entry name" value="PROTEIN CBG26694"/>
    <property type="match status" value="1"/>
</dbReference>
<evidence type="ECO:0000256" key="4">
    <source>
        <dbReference type="ARBA" id="ARBA00022490"/>
    </source>
</evidence>
<reference evidence="10 11" key="1">
    <citation type="journal article" date="2023" name="Elife">
        <title>Identification of key yeast species and microbe-microbe interactions impacting larval growth of Drosophila in the wild.</title>
        <authorList>
            <person name="Mure A."/>
            <person name="Sugiura Y."/>
            <person name="Maeda R."/>
            <person name="Honda K."/>
            <person name="Sakurai N."/>
            <person name="Takahashi Y."/>
            <person name="Watada M."/>
            <person name="Katoh T."/>
            <person name="Gotoh A."/>
            <person name="Gotoh Y."/>
            <person name="Taniguchi I."/>
            <person name="Nakamura K."/>
            <person name="Hayashi T."/>
            <person name="Katayama T."/>
            <person name="Uemura T."/>
            <person name="Hattori Y."/>
        </authorList>
    </citation>
    <scope>NUCLEOTIDE SEQUENCE [LARGE SCALE GENOMIC DNA]</scope>
    <source>
        <strain evidence="10 11">KH-74</strain>
    </source>
</reference>
<evidence type="ECO:0000256" key="2">
    <source>
        <dbReference type="ARBA" id="ARBA00004123"/>
    </source>
</evidence>
<dbReference type="SUPFAM" id="SSF53098">
    <property type="entry name" value="Ribonuclease H-like"/>
    <property type="match status" value="1"/>
</dbReference>
<sequence length="187" mass="21156">MNTTIKNFITKCLQCQLMKGYRPKTPGLLQPLDVPSGRWCDVSIDFVTGLPTTDSNSDMIMVVVDRFSKRAHFVATNKTLNSQGVLNLLFRYIFAYHGFPNTIVSDRDIRFTSSAYEELTKRLGIKLLLSSSNHPETDGQTENVNKTLGRLLPTYCAQDHNIWDTFLSLLEFVFNSTYQVGIGCTPF</sequence>
<evidence type="ECO:0000256" key="5">
    <source>
        <dbReference type="ARBA" id="ARBA00022884"/>
    </source>
</evidence>
<dbReference type="GO" id="GO:0004523">
    <property type="term" value="F:RNA-DNA hybrid ribonuclease activity"/>
    <property type="evidence" value="ECO:0007669"/>
    <property type="project" value="UniProtKB-EC"/>
</dbReference>
<evidence type="ECO:0000256" key="8">
    <source>
        <dbReference type="ARBA" id="ARBA00025615"/>
    </source>
</evidence>
<dbReference type="PANTHER" id="PTHR37984:SF5">
    <property type="entry name" value="PROTEIN NYNRIN-LIKE"/>
    <property type="match status" value="1"/>
</dbReference>
<dbReference type="InterPro" id="IPR050951">
    <property type="entry name" value="Retrovirus_Pol_polyprotein"/>
</dbReference>
<dbReference type="Gene3D" id="3.30.420.10">
    <property type="entry name" value="Ribonuclease H-like superfamily/Ribonuclease H"/>
    <property type="match status" value="1"/>
</dbReference>
<organism evidence="10 11">
    <name type="scientific">Maudiozyma humilis</name>
    <name type="common">Sour dough yeast</name>
    <name type="synonym">Kazachstania humilis</name>
    <dbReference type="NCBI Taxonomy" id="51915"/>
    <lineage>
        <taxon>Eukaryota</taxon>
        <taxon>Fungi</taxon>
        <taxon>Dikarya</taxon>
        <taxon>Ascomycota</taxon>
        <taxon>Saccharomycotina</taxon>
        <taxon>Saccharomycetes</taxon>
        <taxon>Saccharomycetales</taxon>
        <taxon>Saccharomycetaceae</taxon>
        <taxon>Maudiozyma</taxon>
    </lineage>
</organism>
<evidence type="ECO:0000256" key="1">
    <source>
        <dbReference type="ARBA" id="ARBA00000077"/>
    </source>
</evidence>
<comment type="subcellular location">
    <subcellularLocation>
        <location evidence="3">Cytoplasm</location>
    </subcellularLocation>
    <subcellularLocation>
        <location evidence="2">Nucleus</location>
    </subcellularLocation>
</comment>
<keyword evidence="5" id="KW-0694">RNA-binding</keyword>
<comment type="catalytic activity">
    <reaction evidence="1">
        <text>Endonucleolytic cleavage to 5'-phosphomonoester.</text>
        <dbReference type="EC" id="3.1.26.4"/>
    </reaction>
</comment>
<comment type="function">
    <text evidence="7">Reverse transcriptase/ribonuclease H (RT) is a multifunctional enzyme that catalyzes the conversion of the retro-elements RNA genome into dsDNA within the VLP. The enzyme displays a DNA polymerase activity that can copy either DNA or RNA templates, and a ribonuclease H (RNase H) activity that cleaves the RNA strand of RNA-DNA heteroduplexes during plus-strand synthesis and hydrolyzes RNA primers. The conversion leads to a linear dsDNA copy of the retrotransposon that includes long terminal repeats (LTRs) at both ends.</text>
</comment>
<evidence type="ECO:0000256" key="7">
    <source>
        <dbReference type="ARBA" id="ARBA00025590"/>
    </source>
</evidence>
<dbReference type="GO" id="GO:0005634">
    <property type="term" value="C:nucleus"/>
    <property type="evidence" value="ECO:0007669"/>
    <property type="project" value="UniProtKB-SubCell"/>
</dbReference>
<evidence type="ECO:0000256" key="3">
    <source>
        <dbReference type="ARBA" id="ARBA00004496"/>
    </source>
</evidence>
<dbReference type="GO" id="GO:0003723">
    <property type="term" value="F:RNA binding"/>
    <property type="evidence" value="ECO:0007669"/>
    <property type="project" value="UniProtKB-KW"/>
</dbReference>
<keyword evidence="6" id="KW-0539">Nucleus</keyword>
<evidence type="ECO:0000259" key="9">
    <source>
        <dbReference type="PROSITE" id="PS50994"/>
    </source>
</evidence>
<dbReference type="GO" id="GO:0015074">
    <property type="term" value="P:DNA integration"/>
    <property type="evidence" value="ECO:0007669"/>
    <property type="project" value="InterPro"/>
</dbReference>
<comment type="caution">
    <text evidence="10">The sequence shown here is derived from an EMBL/GenBank/DDBJ whole genome shotgun (WGS) entry which is preliminary data.</text>
</comment>
<dbReference type="InterPro" id="IPR012337">
    <property type="entry name" value="RNaseH-like_sf"/>
</dbReference>
<gene>
    <name evidence="10" type="ORF">DAKH74_037820</name>
</gene>
<dbReference type="GO" id="GO:0005737">
    <property type="term" value="C:cytoplasm"/>
    <property type="evidence" value="ECO:0007669"/>
    <property type="project" value="UniProtKB-SubCell"/>
</dbReference>
<protein>
    <recommendedName>
        <fullName evidence="9">Integrase catalytic domain-containing protein</fullName>
    </recommendedName>
</protein>
<keyword evidence="11" id="KW-1185">Reference proteome</keyword>
<name>A0AAV5S0F0_MAUHU</name>
<accession>A0AAV5S0F0</accession>
<evidence type="ECO:0000313" key="10">
    <source>
        <dbReference type="EMBL" id="GMM57166.1"/>
    </source>
</evidence>
<dbReference type="PROSITE" id="PS50994">
    <property type="entry name" value="INTEGRASE"/>
    <property type="match status" value="1"/>
</dbReference>
<dbReference type="EMBL" id="BTGD01000011">
    <property type="protein sequence ID" value="GMM57166.1"/>
    <property type="molecule type" value="Genomic_DNA"/>
</dbReference>
<feature type="domain" description="Integrase catalytic" evidence="9">
    <location>
        <begin position="31"/>
        <end position="187"/>
    </location>
</feature>
<dbReference type="InterPro" id="IPR036397">
    <property type="entry name" value="RNaseH_sf"/>
</dbReference>
<comment type="function">
    <text evidence="8">Integrase (IN) targets the VLP to the nucleus, where a subparticle preintegration complex (PIC) containing at least integrase and the newly synthesized dsDNA copy of the retrotransposon must transit the nuclear membrane. Once in the nucleus, integrase performs the integration of the dsDNA into the host genome.</text>
</comment>
<dbReference type="Pfam" id="PF00665">
    <property type="entry name" value="rve"/>
    <property type="match status" value="1"/>
</dbReference>
<evidence type="ECO:0000256" key="6">
    <source>
        <dbReference type="ARBA" id="ARBA00023242"/>
    </source>
</evidence>
<dbReference type="InterPro" id="IPR001584">
    <property type="entry name" value="Integrase_cat-core"/>
</dbReference>
<proteinExistence type="predicted"/>
<keyword evidence="4" id="KW-0963">Cytoplasm</keyword>
<dbReference type="AlphaFoldDB" id="A0AAV5S0F0"/>
<dbReference type="Proteomes" id="UP001377567">
    <property type="component" value="Unassembled WGS sequence"/>
</dbReference>